<comment type="caution">
    <text evidence="1">The sequence shown here is derived from an EMBL/GenBank/DDBJ whole genome shotgun (WGS) entry which is preliminary data.</text>
</comment>
<organism evidence="1">
    <name type="scientific">termite gut metagenome</name>
    <dbReference type="NCBI Taxonomy" id="433724"/>
    <lineage>
        <taxon>unclassified sequences</taxon>
        <taxon>metagenomes</taxon>
        <taxon>organismal metagenomes</taxon>
    </lineage>
</organism>
<protein>
    <recommendedName>
        <fullName evidence="2">Glycosyltransferase 2-like domain-containing protein</fullName>
    </recommendedName>
</protein>
<name>A0A5J4SU50_9ZZZZ</name>
<proteinExistence type="predicted"/>
<reference evidence="1" key="1">
    <citation type="submission" date="2019-03" db="EMBL/GenBank/DDBJ databases">
        <title>Single cell metagenomics reveals metabolic interactions within the superorganism composed of flagellate Streblomastix strix and complex community of Bacteroidetes bacteria on its surface.</title>
        <authorList>
            <person name="Treitli S.C."/>
            <person name="Kolisko M."/>
            <person name="Husnik F."/>
            <person name="Keeling P."/>
            <person name="Hampl V."/>
        </authorList>
    </citation>
    <scope>NUCLEOTIDE SEQUENCE</scope>
    <source>
        <strain evidence="1">STM</strain>
    </source>
</reference>
<evidence type="ECO:0000313" key="1">
    <source>
        <dbReference type="EMBL" id="KAA6349001.1"/>
    </source>
</evidence>
<accession>A0A5J4SU50</accession>
<gene>
    <name evidence="1" type="ORF">EZS27_003601</name>
</gene>
<dbReference type="AlphaFoldDB" id="A0A5J4SU50"/>
<evidence type="ECO:0008006" key="2">
    <source>
        <dbReference type="Google" id="ProtNLM"/>
    </source>
</evidence>
<dbReference type="EMBL" id="SNRY01000056">
    <property type="protein sequence ID" value="KAA6349001.1"/>
    <property type="molecule type" value="Genomic_DNA"/>
</dbReference>
<sequence length="260" mass="30029">MDIKNENVTETVTIVIPYVKKFALGDELKYAIASWLRFFSTPFNIVVIGDGEEEESLKNKEDGQAPIMLIAHACTSDNPQVDLMEKLKMAIASPEVSERFIFAADDIYLVSPVMLPDIETLKITGIANEKSYTGIKAENYKRTAELLEISSYPCYEAHLPVLFEKEKWIELFEIHPQLSEGGYFFTSVYFRHFYPRFVPVTLNWNADIYLLPVHSGQPDEQVFRAILHRKKFLTTAKEGFSKWLRNQLACLYGRKKWIQK</sequence>